<dbReference type="InterPro" id="IPR041098">
    <property type="entry name" value="Rv2175c_C"/>
</dbReference>
<reference evidence="4" key="1">
    <citation type="submission" date="2016-10" db="EMBL/GenBank/DDBJ databases">
        <authorList>
            <person name="Varghese N."/>
            <person name="Submissions S."/>
        </authorList>
    </citation>
    <scope>NUCLEOTIDE SEQUENCE [LARGE SCALE GENOMIC DNA]</scope>
    <source>
        <strain evidence="4">DSM 21368</strain>
    </source>
</reference>
<sequence>MTERSIPSSGWLSLPEVADALQVRLRDVRGMLTERRLIALRRGENRAWSVPGEFLVDDDVGAGGSTVLSTLRGTAMQLGDAGFDDEEIVAWLFDHNDELEERPIDALRQGRTHAVRRAAQPLAF</sequence>
<feature type="domain" description="Rv2175c C-terminal" evidence="1">
    <location>
        <begin position="70"/>
        <end position="123"/>
    </location>
</feature>
<gene>
    <name evidence="3" type="ORF">SAMN04488554_1344</name>
</gene>
<keyword evidence="4" id="KW-1185">Reference proteome</keyword>
<evidence type="ECO:0000313" key="4">
    <source>
        <dbReference type="Proteomes" id="UP000199220"/>
    </source>
</evidence>
<dbReference type="GO" id="GO:0003677">
    <property type="term" value="F:DNA binding"/>
    <property type="evidence" value="ECO:0007669"/>
    <property type="project" value="InterPro"/>
</dbReference>
<dbReference type="Proteomes" id="UP000199220">
    <property type="component" value="Unassembled WGS sequence"/>
</dbReference>
<dbReference type="Pfam" id="PF18367">
    <property type="entry name" value="Rv2175c_C"/>
    <property type="match status" value="1"/>
</dbReference>
<organism evidence="3 4">
    <name type="scientific">Ruania alba</name>
    <dbReference type="NCBI Taxonomy" id="648782"/>
    <lineage>
        <taxon>Bacteria</taxon>
        <taxon>Bacillati</taxon>
        <taxon>Actinomycetota</taxon>
        <taxon>Actinomycetes</taxon>
        <taxon>Micrococcales</taxon>
        <taxon>Ruaniaceae</taxon>
        <taxon>Ruania</taxon>
    </lineage>
</organism>
<dbReference type="AlphaFoldDB" id="A0A1H5FHQ2"/>
<dbReference type="STRING" id="648782.SAMN04488554_1344"/>
<name>A0A1H5FHQ2_9MICO</name>
<evidence type="ECO:0000259" key="1">
    <source>
        <dbReference type="Pfam" id="PF18367"/>
    </source>
</evidence>
<dbReference type="EMBL" id="FNTX01000001">
    <property type="protein sequence ID" value="SEE02901.1"/>
    <property type="molecule type" value="Genomic_DNA"/>
</dbReference>
<evidence type="ECO:0000313" key="3">
    <source>
        <dbReference type="EMBL" id="SEE02901.1"/>
    </source>
</evidence>
<dbReference type="InterPro" id="IPR048576">
    <property type="entry name" value="Rv2175c_wHTH"/>
</dbReference>
<dbReference type="OrthoDB" id="3784042at2"/>
<dbReference type="Pfam" id="PF21531">
    <property type="entry name" value="Rv2175c_wHTH"/>
    <property type="match status" value="1"/>
</dbReference>
<feature type="domain" description="DNA-binding protein Rv2175c wHTH" evidence="2">
    <location>
        <begin position="10"/>
        <end position="55"/>
    </location>
</feature>
<evidence type="ECO:0000259" key="2">
    <source>
        <dbReference type="Pfam" id="PF21531"/>
    </source>
</evidence>
<dbReference type="RefSeq" id="WP_089772226.1">
    <property type="nucleotide sequence ID" value="NZ_FNTX01000001.1"/>
</dbReference>
<accession>A0A1H5FHQ2</accession>
<proteinExistence type="predicted"/>
<protein>
    <submittedName>
        <fullName evidence="3">Uncharacterized protein</fullName>
    </submittedName>
</protein>